<protein>
    <submittedName>
        <fullName evidence="1">Uncharacterized protein</fullName>
    </submittedName>
</protein>
<dbReference type="EMBL" id="GBRH01250174">
    <property type="protein sequence ID" value="JAD47721.1"/>
    <property type="molecule type" value="Transcribed_RNA"/>
</dbReference>
<accession>A0A0A9A9F6</accession>
<proteinExistence type="predicted"/>
<dbReference type="EMBL" id="GBRH01221461">
    <property type="protein sequence ID" value="JAD76434.1"/>
    <property type="molecule type" value="Transcribed_RNA"/>
</dbReference>
<reference evidence="1" key="2">
    <citation type="journal article" date="2015" name="Data Brief">
        <title>Shoot transcriptome of the giant reed, Arundo donax.</title>
        <authorList>
            <person name="Barrero R.A."/>
            <person name="Guerrero F.D."/>
            <person name="Moolhuijzen P."/>
            <person name="Goolsby J.A."/>
            <person name="Tidwell J."/>
            <person name="Bellgard S.E."/>
            <person name="Bellgard M.I."/>
        </authorList>
    </citation>
    <scope>NUCLEOTIDE SEQUENCE</scope>
    <source>
        <tissue evidence="1">Shoot tissue taken approximately 20 cm above the soil surface</tissue>
    </source>
</reference>
<reference evidence="1" key="1">
    <citation type="submission" date="2014-09" db="EMBL/GenBank/DDBJ databases">
        <authorList>
            <person name="Magalhaes I.L.F."/>
            <person name="Oliveira U."/>
            <person name="Santos F.R."/>
            <person name="Vidigal T.H.D.A."/>
            <person name="Brescovit A.D."/>
            <person name="Santos A.J."/>
        </authorList>
    </citation>
    <scope>NUCLEOTIDE SEQUENCE</scope>
    <source>
        <tissue evidence="1">Shoot tissue taken approximately 20 cm above the soil surface</tissue>
    </source>
</reference>
<sequence>MLSSPLHTMATPLLSHGHRMAALLPSAPRRPVPPRFHEAFALLASSSPSPAFLSNAATSLSSCRSSCHSPTRAQATAVQRLLEPSPPPELRAHQSSPTSFFLIAGKPSSTIPISIHRSKISVPDSLS</sequence>
<name>A0A0A9A9F6_ARUDO</name>
<dbReference type="AlphaFoldDB" id="A0A0A9A9F6"/>
<evidence type="ECO:0000313" key="1">
    <source>
        <dbReference type="EMBL" id="JAD47721.1"/>
    </source>
</evidence>
<organism evidence="1">
    <name type="scientific">Arundo donax</name>
    <name type="common">Giant reed</name>
    <name type="synonym">Donax arundinaceus</name>
    <dbReference type="NCBI Taxonomy" id="35708"/>
    <lineage>
        <taxon>Eukaryota</taxon>
        <taxon>Viridiplantae</taxon>
        <taxon>Streptophyta</taxon>
        <taxon>Embryophyta</taxon>
        <taxon>Tracheophyta</taxon>
        <taxon>Spermatophyta</taxon>
        <taxon>Magnoliopsida</taxon>
        <taxon>Liliopsida</taxon>
        <taxon>Poales</taxon>
        <taxon>Poaceae</taxon>
        <taxon>PACMAD clade</taxon>
        <taxon>Arundinoideae</taxon>
        <taxon>Arundineae</taxon>
        <taxon>Arundo</taxon>
    </lineage>
</organism>